<keyword evidence="1" id="KW-1185">Reference proteome</keyword>
<protein>
    <submittedName>
        <fullName evidence="2">Uncharacterized protein</fullName>
    </submittedName>
</protein>
<dbReference type="WBParaSite" id="TMUE_1000004677.1">
    <property type="protein sequence ID" value="TMUE_1000004677.1"/>
    <property type="gene ID" value="WBGene00295121"/>
</dbReference>
<evidence type="ECO:0000313" key="2">
    <source>
        <dbReference type="WBParaSite" id="TMUE_1000004677.1"/>
    </source>
</evidence>
<name>A0A5S6QCM1_TRIMR</name>
<proteinExistence type="predicted"/>
<organism evidence="1 2">
    <name type="scientific">Trichuris muris</name>
    <name type="common">Mouse whipworm</name>
    <dbReference type="NCBI Taxonomy" id="70415"/>
    <lineage>
        <taxon>Eukaryota</taxon>
        <taxon>Metazoa</taxon>
        <taxon>Ecdysozoa</taxon>
        <taxon>Nematoda</taxon>
        <taxon>Enoplea</taxon>
        <taxon>Dorylaimia</taxon>
        <taxon>Trichinellida</taxon>
        <taxon>Trichuridae</taxon>
        <taxon>Trichuris</taxon>
    </lineage>
</organism>
<reference evidence="2" key="1">
    <citation type="submission" date="2019-12" db="UniProtKB">
        <authorList>
            <consortium name="WormBaseParasite"/>
        </authorList>
    </citation>
    <scope>IDENTIFICATION</scope>
</reference>
<evidence type="ECO:0000313" key="1">
    <source>
        <dbReference type="Proteomes" id="UP000046395"/>
    </source>
</evidence>
<dbReference type="AlphaFoldDB" id="A0A5S6QCM1"/>
<sequence>MFNNSSDAPLSGPAIERRIDLPGNSPRCALPAGMDGSSGSVAASVSGLQGAADLLRKFAFFRKEMGRKMIHILCDGRLAKSVVHHQAKNETLPCEMGPTRNARPLFFALELTDWIVSVYNLEKDQLFPEPCELRVPSPPNVSEVRKPELRKALDRLPRRLRQPSCANIMKNIHASRLRQEEQSLVCQNYSLDCTYLIAASDGRNTNGMFDDGKVGERTARYWF</sequence>
<dbReference type="Proteomes" id="UP000046395">
    <property type="component" value="Unassembled WGS sequence"/>
</dbReference>
<accession>A0A5S6QCM1</accession>